<dbReference type="Gene3D" id="3.20.20.100">
    <property type="entry name" value="NADP-dependent oxidoreductase domain"/>
    <property type="match status" value="1"/>
</dbReference>
<dbReference type="GeneID" id="13013353"/>
<dbReference type="SUPFAM" id="SSF51430">
    <property type="entry name" value="NAD(P)-linked oxidoreductase"/>
    <property type="match status" value="1"/>
</dbReference>
<reference evidence="2 3" key="1">
    <citation type="journal article" date="2012" name="J. Bacteriol.">
        <title>Complete genome sequence of the hyperthermophilic cellulolytic Crenarchaeon 'Thermogladius cellulolyticus' 1633.</title>
        <authorList>
            <person name="Mardanov A.V."/>
            <person name="Kochetkova T.V."/>
            <person name="Beletsky A.V."/>
            <person name="Bonch-Osmolovskaya E.A."/>
            <person name="Ravin N.V."/>
            <person name="Skryabin K.G."/>
        </authorList>
    </citation>
    <scope>NUCLEOTIDE SEQUENCE [LARGE SCALE GENOMIC DNA]</scope>
    <source>
        <strain evidence="3">DSM 22663 / VKM B-2946 / 1633</strain>
    </source>
</reference>
<dbReference type="HOGENOM" id="CLU_023205_2_3_2"/>
<dbReference type="AlphaFoldDB" id="I3TFB9"/>
<dbReference type="PRINTS" id="PR00069">
    <property type="entry name" value="ALDKETRDTASE"/>
</dbReference>
<accession>I3TFB9</accession>
<name>I3TFB9_THEC1</name>
<dbReference type="EMBL" id="CP003531">
    <property type="protein sequence ID" value="AFK51457.1"/>
    <property type="molecule type" value="Genomic_DNA"/>
</dbReference>
<feature type="domain" description="NADP-dependent oxidoreductase" evidence="1">
    <location>
        <begin position="16"/>
        <end position="296"/>
    </location>
</feature>
<protein>
    <submittedName>
        <fullName evidence="2">Aldo/keto reductase</fullName>
    </submittedName>
</protein>
<sequence>MRYTTLGRAGPRVSVVGLGFWQAGSRLWGSRDGGLRERVSKTLEKALEHGVNLLDTAETYGGGLSEEVLGEAVRALGRDNFVVASKVAGYRVTRHSVLKGVEGVNRRLGFRVDVIQLHWPPPHPWPVCWAVRGLEEAVARGLAGYYGLSNFPRELLEEALECAKRVEPVSNQVQYSLAYRTPEVDLLGFMRERGLALVAWSPLAKGALAGAREASAPAQRRDRVFREALGDVRLRAALEEVASRRGATMAQVALAWLVAKGAIPIPGSRTPERVEEYAGAAELTLGEEDVRLLDEASSRYLRLWGDSYSALKYMRYIPATLQRAAIALMRGI</sequence>
<dbReference type="STRING" id="1184251.TCELL_1034"/>
<dbReference type="PANTHER" id="PTHR43638:SF3">
    <property type="entry name" value="ALDEHYDE REDUCTASE"/>
    <property type="match status" value="1"/>
</dbReference>
<dbReference type="KEGG" id="thg:TCELL_1034"/>
<dbReference type="OrthoDB" id="7236at2157"/>
<keyword evidence="3" id="KW-1185">Reference proteome</keyword>
<proteinExistence type="predicted"/>
<dbReference type="InterPro" id="IPR023210">
    <property type="entry name" value="NADP_OxRdtase_dom"/>
</dbReference>
<dbReference type="Pfam" id="PF00248">
    <property type="entry name" value="Aldo_ket_red"/>
    <property type="match status" value="1"/>
</dbReference>
<dbReference type="Proteomes" id="UP000005270">
    <property type="component" value="Chromosome"/>
</dbReference>
<dbReference type="InterPro" id="IPR036812">
    <property type="entry name" value="NAD(P)_OxRdtase_dom_sf"/>
</dbReference>
<organism evidence="2 3">
    <name type="scientific">Thermogladius calderae (strain DSM 22663 / VKM B-2946 / 1633)</name>
    <dbReference type="NCBI Taxonomy" id="1184251"/>
    <lineage>
        <taxon>Archaea</taxon>
        <taxon>Thermoproteota</taxon>
        <taxon>Thermoprotei</taxon>
        <taxon>Desulfurococcales</taxon>
        <taxon>Desulfurococcaceae</taxon>
        <taxon>Thermogladius</taxon>
    </lineage>
</organism>
<dbReference type="eggNOG" id="arCOG01618">
    <property type="taxonomic scope" value="Archaea"/>
</dbReference>
<gene>
    <name evidence="2" type="ordered locus">TCELL_1034</name>
</gene>
<dbReference type="RefSeq" id="WP_014737707.1">
    <property type="nucleotide sequence ID" value="NC_017954.1"/>
</dbReference>
<dbReference type="InterPro" id="IPR020471">
    <property type="entry name" value="AKR"/>
</dbReference>
<evidence type="ECO:0000313" key="2">
    <source>
        <dbReference type="EMBL" id="AFK51457.1"/>
    </source>
</evidence>
<evidence type="ECO:0000259" key="1">
    <source>
        <dbReference type="Pfam" id="PF00248"/>
    </source>
</evidence>
<dbReference type="InParanoid" id="I3TFB9"/>
<dbReference type="GO" id="GO:0016491">
    <property type="term" value="F:oxidoreductase activity"/>
    <property type="evidence" value="ECO:0007669"/>
    <property type="project" value="InterPro"/>
</dbReference>
<evidence type="ECO:0000313" key="3">
    <source>
        <dbReference type="Proteomes" id="UP000005270"/>
    </source>
</evidence>
<dbReference type="PANTHER" id="PTHR43638">
    <property type="entry name" value="OXIDOREDUCTASE, ALDO/KETO REDUCTASE FAMILY PROTEIN"/>
    <property type="match status" value="1"/>
</dbReference>